<dbReference type="Gene3D" id="2.170.130.10">
    <property type="entry name" value="TonB-dependent receptor, plug domain"/>
    <property type="match status" value="1"/>
</dbReference>
<comment type="caution">
    <text evidence="3">The sequence shown here is derived from an EMBL/GenBank/DDBJ whole genome shotgun (WGS) entry which is preliminary data.</text>
</comment>
<evidence type="ECO:0000313" key="4">
    <source>
        <dbReference type="Proteomes" id="UP000662373"/>
    </source>
</evidence>
<evidence type="ECO:0000259" key="2">
    <source>
        <dbReference type="Pfam" id="PF07715"/>
    </source>
</evidence>
<dbReference type="NCBIfam" id="TIGR04056">
    <property type="entry name" value="OMP_RagA_SusC"/>
    <property type="match status" value="1"/>
</dbReference>
<name>A0A934NIZ1_9FLAO</name>
<reference evidence="3 4" key="1">
    <citation type="submission" date="2020-09" db="EMBL/GenBank/DDBJ databases">
        <title>Draft genome of Gelidibacter salicanalis PAMC21136.</title>
        <authorList>
            <person name="Park H."/>
        </authorList>
    </citation>
    <scope>NUCLEOTIDE SEQUENCE [LARGE SCALE GENOMIC DNA]</scope>
    <source>
        <strain evidence="3 4">PAMC21136</strain>
    </source>
</reference>
<protein>
    <submittedName>
        <fullName evidence="3">SusC/RagA family TonB-linked outer membrane protein</fullName>
    </submittedName>
</protein>
<keyword evidence="1" id="KW-0732">Signal</keyword>
<dbReference type="EMBL" id="JAEHJZ010000018">
    <property type="protein sequence ID" value="MBJ7880664.1"/>
    <property type="molecule type" value="Genomic_DNA"/>
</dbReference>
<feature type="signal peptide" evidence="1">
    <location>
        <begin position="1"/>
        <end position="25"/>
    </location>
</feature>
<dbReference type="AlphaFoldDB" id="A0A934NIZ1"/>
<dbReference type="Pfam" id="PF07715">
    <property type="entry name" value="Plug"/>
    <property type="match status" value="1"/>
</dbReference>
<accession>A0A934NIZ1</accession>
<dbReference type="Proteomes" id="UP000662373">
    <property type="component" value="Unassembled WGS sequence"/>
</dbReference>
<dbReference type="SUPFAM" id="SSF56935">
    <property type="entry name" value="Porins"/>
    <property type="match status" value="1"/>
</dbReference>
<evidence type="ECO:0000256" key="1">
    <source>
        <dbReference type="SAM" id="SignalP"/>
    </source>
</evidence>
<dbReference type="InterPro" id="IPR037066">
    <property type="entry name" value="Plug_dom_sf"/>
</dbReference>
<dbReference type="InterPro" id="IPR023997">
    <property type="entry name" value="TonB-dep_OMP_SusC/RagA_CS"/>
</dbReference>
<feature type="chain" id="PRO_5037142275" evidence="1">
    <location>
        <begin position="26"/>
        <end position="954"/>
    </location>
</feature>
<dbReference type="NCBIfam" id="TIGR04057">
    <property type="entry name" value="SusC_RagA_signa"/>
    <property type="match status" value="1"/>
</dbReference>
<sequence>MTHFNKYKKSLLFSCFSVMFSITLAAQDNDRTTTTDSIAISTNNLVSKIREEVSLGFRNRENIDVVGAVSTIEPGDFLKYDNTQWVRDALSGRMTGLKGSDNIRGLGTALIVVDGIPGRSIDLLNMEEIQEITILKDANAVALYGAMGKNGVIVVTTKRGTEKKEFNVSVSSGIKFPTSMPNYLGSAEYMTLFNEARTNDGQLPSFSDEVIANHASGINPYRYPSVDLYSSDYMKDFASFSNVVADFSGAVNDTRYYINVGFKSDQTIQNVTENDKGSNRFNVRGNIDFRVNDWIKSSFDMIAIIEQNKTSLTNLYDAGNNFKPNLYAPLLPISAIDITNNPELEGILQAAKKFDGFLIGGNQNFKDNVPLGVAYAGGSRTNVARISQVNNAIDFDLSAITEGLSAKTYLSFDFYNVYNTSNINQFAAYEPTWNDEGKIVGLVNVRENDRTGLTENISSNVFTIRYGFYGMINYEKQLGENHAINASLIGLANSTQVIDEEQSSKNSHLGMSINYTYKNKLMFDFNSSYVNSIKLAEGNRGKFAPTLGFAYVLTEEPSLKDSSWLNYLKLRSSMGVVYSDFGIDGYFLYDAIYQQSDPNGYYNWGDTSSGSGFNNQYTTIARGQTDNLRMEKRMDYNLGFEALIAKKLWLEANVFRSDLTDQVSQASNAYPEYYGEFSPYANFNADKYSGFEFGANYLDRFGEFGMNIGARVLYTNSTRRKVDEIIYADEYQFRKGKTVNAIFGLESMGFFGEDDFNTDGSLKAGIPTQFGALQPGDLRYSDINKDGMVNDQDQVSIGRWDSPWAFSSDITLDYGPFTFFALLTAEVGGNGVTDGNYYRPQGDQKYSEVVRGRWTPETANTATFPRLSSLPNTNNFARNSTFWLYDNSNFRLQRVQLTYDLPRNWIDKMNMEDVSVYASGSNLAEISKNKDIRELQLNNSPMYRYYSLGLRMKF</sequence>
<dbReference type="RefSeq" id="WP_199598500.1">
    <property type="nucleotide sequence ID" value="NZ_JAEHJZ010000018.1"/>
</dbReference>
<gene>
    <name evidence="3" type="ORF">JEM65_08390</name>
</gene>
<dbReference type="InterPro" id="IPR012910">
    <property type="entry name" value="Plug_dom"/>
</dbReference>
<organism evidence="3 4">
    <name type="scientific">Gelidibacter salicanalis</name>
    <dbReference type="NCBI Taxonomy" id="291193"/>
    <lineage>
        <taxon>Bacteria</taxon>
        <taxon>Pseudomonadati</taxon>
        <taxon>Bacteroidota</taxon>
        <taxon>Flavobacteriia</taxon>
        <taxon>Flavobacteriales</taxon>
        <taxon>Flavobacteriaceae</taxon>
        <taxon>Gelidibacter</taxon>
    </lineage>
</organism>
<keyword evidence="4" id="KW-1185">Reference proteome</keyword>
<proteinExistence type="predicted"/>
<feature type="domain" description="TonB-dependent receptor plug" evidence="2">
    <location>
        <begin position="83"/>
        <end position="152"/>
    </location>
</feature>
<dbReference type="InterPro" id="IPR023996">
    <property type="entry name" value="TonB-dep_OMP_SusC/RagA"/>
</dbReference>
<evidence type="ECO:0000313" key="3">
    <source>
        <dbReference type="EMBL" id="MBJ7880664.1"/>
    </source>
</evidence>